<evidence type="ECO:0000259" key="3">
    <source>
        <dbReference type="PROSITE" id="PS51186"/>
    </source>
</evidence>
<gene>
    <name evidence="4" type="ORF">BC739_004153</name>
</gene>
<proteinExistence type="predicted"/>
<evidence type="ECO:0000256" key="2">
    <source>
        <dbReference type="ARBA" id="ARBA00023315"/>
    </source>
</evidence>
<dbReference type="Pfam" id="PF00583">
    <property type="entry name" value="Acetyltransf_1"/>
    <property type="match status" value="1"/>
</dbReference>
<dbReference type="CDD" id="cd04301">
    <property type="entry name" value="NAT_SF"/>
    <property type="match status" value="1"/>
</dbReference>
<dbReference type="Proteomes" id="UP000517916">
    <property type="component" value="Unassembled WGS sequence"/>
</dbReference>
<evidence type="ECO:0000313" key="5">
    <source>
        <dbReference type="Proteomes" id="UP000517916"/>
    </source>
</evidence>
<protein>
    <submittedName>
        <fullName evidence="4">GNAT superfamily N-acetyltransferase</fullName>
    </submittedName>
</protein>
<dbReference type="PANTHER" id="PTHR43877:SF2">
    <property type="entry name" value="AMINOALKYLPHOSPHONATE N-ACETYLTRANSFERASE-RELATED"/>
    <property type="match status" value="1"/>
</dbReference>
<sequence length="172" mass="18087">MHEIKRATAEELLAAAKGLAGLLVDTVAAGASVGFLAPLDPEAAANWWAGLAPEVSAGATVLWLALEDGEVLGTVQLRLADKPNSRHRADVAKLMVHPRARGRGLGRELLATAERGALAAGRSTLVLDTETGSPAEGVYRSAGWIEVGVIPDYATDTAGRLKSTTYFYKLLR</sequence>
<dbReference type="InterPro" id="IPR050832">
    <property type="entry name" value="Bact_Acetyltransf"/>
</dbReference>
<dbReference type="InterPro" id="IPR000182">
    <property type="entry name" value="GNAT_dom"/>
</dbReference>
<name>A0ABR6BJZ5_9PSEU</name>
<dbReference type="PANTHER" id="PTHR43877">
    <property type="entry name" value="AMINOALKYLPHOSPHONATE N-ACETYLTRANSFERASE-RELATED-RELATED"/>
    <property type="match status" value="1"/>
</dbReference>
<dbReference type="InterPro" id="IPR016181">
    <property type="entry name" value="Acyl_CoA_acyltransferase"/>
</dbReference>
<organism evidence="4 5">
    <name type="scientific">Kutzneria viridogrisea</name>
    <dbReference type="NCBI Taxonomy" id="47990"/>
    <lineage>
        <taxon>Bacteria</taxon>
        <taxon>Bacillati</taxon>
        <taxon>Actinomycetota</taxon>
        <taxon>Actinomycetes</taxon>
        <taxon>Pseudonocardiales</taxon>
        <taxon>Pseudonocardiaceae</taxon>
        <taxon>Kutzneria</taxon>
    </lineage>
</organism>
<dbReference type="Gene3D" id="3.40.630.30">
    <property type="match status" value="1"/>
</dbReference>
<keyword evidence="1" id="KW-0808">Transferase</keyword>
<reference evidence="4 5" key="1">
    <citation type="submission" date="2020-08" db="EMBL/GenBank/DDBJ databases">
        <title>Genomic Encyclopedia of Archaeal and Bacterial Type Strains, Phase II (KMG-II): from individual species to whole genera.</title>
        <authorList>
            <person name="Goeker M."/>
        </authorList>
    </citation>
    <scope>NUCLEOTIDE SEQUENCE [LARGE SCALE GENOMIC DNA]</scope>
    <source>
        <strain evidence="4 5">DSM 43850</strain>
    </source>
</reference>
<feature type="domain" description="N-acetyltransferase" evidence="3">
    <location>
        <begin position="22"/>
        <end position="172"/>
    </location>
</feature>
<accession>A0ABR6BJZ5</accession>
<keyword evidence="5" id="KW-1185">Reference proteome</keyword>
<keyword evidence="2" id="KW-0012">Acyltransferase</keyword>
<evidence type="ECO:0000313" key="4">
    <source>
        <dbReference type="EMBL" id="MBA8926947.1"/>
    </source>
</evidence>
<dbReference type="SUPFAM" id="SSF55729">
    <property type="entry name" value="Acyl-CoA N-acyltransferases (Nat)"/>
    <property type="match status" value="1"/>
</dbReference>
<dbReference type="PROSITE" id="PS51186">
    <property type="entry name" value="GNAT"/>
    <property type="match status" value="1"/>
</dbReference>
<comment type="caution">
    <text evidence="4">The sequence shown here is derived from an EMBL/GenBank/DDBJ whole genome shotgun (WGS) entry which is preliminary data.</text>
</comment>
<dbReference type="EMBL" id="JACJID010000003">
    <property type="protein sequence ID" value="MBA8926947.1"/>
    <property type="molecule type" value="Genomic_DNA"/>
</dbReference>
<dbReference type="RefSeq" id="WP_182838120.1">
    <property type="nucleotide sequence ID" value="NZ_BAAABQ010000051.1"/>
</dbReference>
<evidence type="ECO:0000256" key="1">
    <source>
        <dbReference type="ARBA" id="ARBA00022679"/>
    </source>
</evidence>